<dbReference type="OrthoDB" id="2638860at2759"/>
<dbReference type="KEGG" id="hir:HETIRDRAFT_456322"/>
<dbReference type="Proteomes" id="UP000030671">
    <property type="component" value="Unassembled WGS sequence"/>
</dbReference>
<accession>W4JMP3</accession>
<feature type="transmembrane region" description="Helical" evidence="1">
    <location>
        <begin position="228"/>
        <end position="251"/>
    </location>
</feature>
<feature type="transmembrane region" description="Helical" evidence="1">
    <location>
        <begin position="188"/>
        <end position="207"/>
    </location>
</feature>
<keyword evidence="1" id="KW-1133">Transmembrane helix</keyword>
<dbReference type="eggNOG" id="ENOG502SRA7">
    <property type="taxonomic scope" value="Eukaryota"/>
</dbReference>
<evidence type="ECO:0000313" key="3">
    <source>
        <dbReference type="EMBL" id="ETW74783.1"/>
    </source>
</evidence>
<proteinExistence type="predicted"/>
<dbReference type="AlphaFoldDB" id="W4JMP3"/>
<organism evidence="3 4">
    <name type="scientific">Heterobasidion irregulare (strain TC 32-1)</name>
    <dbReference type="NCBI Taxonomy" id="747525"/>
    <lineage>
        <taxon>Eukaryota</taxon>
        <taxon>Fungi</taxon>
        <taxon>Dikarya</taxon>
        <taxon>Basidiomycota</taxon>
        <taxon>Agaricomycotina</taxon>
        <taxon>Agaricomycetes</taxon>
        <taxon>Russulales</taxon>
        <taxon>Bondarzewiaceae</taxon>
        <taxon>Heterobasidion</taxon>
        <taxon>Heterobasidion annosum species complex</taxon>
    </lineage>
</organism>
<dbReference type="EMBL" id="KI925467">
    <property type="protein sequence ID" value="ETW74783.1"/>
    <property type="molecule type" value="Genomic_DNA"/>
</dbReference>
<dbReference type="HOGENOM" id="CLU_035509_11_3_1"/>
<keyword evidence="4" id="KW-1185">Reference proteome</keyword>
<feature type="transmembrane region" description="Helical" evidence="1">
    <location>
        <begin position="132"/>
        <end position="154"/>
    </location>
</feature>
<dbReference type="GeneID" id="20676731"/>
<evidence type="ECO:0000256" key="1">
    <source>
        <dbReference type="SAM" id="Phobius"/>
    </source>
</evidence>
<feature type="domain" description="DUF6533" evidence="2">
    <location>
        <begin position="19"/>
        <end position="63"/>
    </location>
</feature>
<name>W4JMP3_HETIT</name>
<dbReference type="Pfam" id="PF20151">
    <property type="entry name" value="DUF6533"/>
    <property type="match status" value="1"/>
</dbReference>
<keyword evidence="1" id="KW-0812">Transmembrane</keyword>
<dbReference type="InParanoid" id="W4JMP3"/>
<keyword evidence="1" id="KW-0472">Membrane</keyword>
<reference evidence="3 4" key="1">
    <citation type="journal article" date="2012" name="New Phytol.">
        <title>Insight into trade-off between wood decay and parasitism from the genome of a fungal forest pathogen.</title>
        <authorList>
            <person name="Olson A."/>
            <person name="Aerts A."/>
            <person name="Asiegbu F."/>
            <person name="Belbahri L."/>
            <person name="Bouzid O."/>
            <person name="Broberg A."/>
            <person name="Canback B."/>
            <person name="Coutinho P.M."/>
            <person name="Cullen D."/>
            <person name="Dalman K."/>
            <person name="Deflorio G."/>
            <person name="van Diepen L.T."/>
            <person name="Dunand C."/>
            <person name="Duplessis S."/>
            <person name="Durling M."/>
            <person name="Gonthier P."/>
            <person name="Grimwood J."/>
            <person name="Fossdal C.G."/>
            <person name="Hansson D."/>
            <person name="Henrissat B."/>
            <person name="Hietala A."/>
            <person name="Himmelstrand K."/>
            <person name="Hoffmeister D."/>
            <person name="Hogberg N."/>
            <person name="James T.Y."/>
            <person name="Karlsson M."/>
            <person name="Kohler A."/>
            <person name="Kues U."/>
            <person name="Lee Y.H."/>
            <person name="Lin Y.C."/>
            <person name="Lind M."/>
            <person name="Lindquist E."/>
            <person name="Lombard V."/>
            <person name="Lucas S."/>
            <person name="Lunden K."/>
            <person name="Morin E."/>
            <person name="Murat C."/>
            <person name="Park J."/>
            <person name="Raffaello T."/>
            <person name="Rouze P."/>
            <person name="Salamov A."/>
            <person name="Schmutz J."/>
            <person name="Solheim H."/>
            <person name="Stahlberg J."/>
            <person name="Velez H."/>
            <person name="de Vries R.P."/>
            <person name="Wiebenga A."/>
            <person name="Woodward S."/>
            <person name="Yakovlev I."/>
            <person name="Garbelotto M."/>
            <person name="Martin F."/>
            <person name="Grigoriev I.V."/>
            <person name="Stenlid J."/>
        </authorList>
    </citation>
    <scope>NUCLEOTIDE SEQUENCE [LARGE SCALE GENOMIC DNA]</scope>
    <source>
        <strain evidence="3 4">TC 32-1</strain>
    </source>
</reference>
<gene>
    <name evidence="3" type="ORF">HETIRDRAFT_456322</name>
</gene>
<evidence type="ECO:0000259" key="2">
    <source>
        <dbReference type="Pfam" id="PF20151"/>
    </source>
</evidence>
<evidence type="ECO:0000313" key="4">
    <source>
        <dbReference type="Proteomes" id="UP000030671"/>
    </source>
</evidence>
<dbReference type="InterPro" id="IPR045340">
    <property type="entry name" value="DUF6533"/>
</dbReference>
<protein>
    <recommendedName>
        <fullName evidence="2">DUF6533 domain-containing protein</fullName>
    </recommendedName>
</protein>
<sequence>MADQSAVLVGLQHLNIETYVNACAITILAYDYLLTLPYEIKYMWTQKWSLIKVLFFLTRYPVFFDTYNSVTIFRLKFAMPFTALLDGSSYLGSPLLKVRLFFAMHRLSAHPPTLKGIIIMRTWAIWGRRKSIGIFLISLFTASLITACVCLALFEKSTRFVPISTLGPLSTGKGCLADRANIDVVGTYASFTVFDTVIVILTVIKGLQLRELHPSHSNLFLTLYRDGMLFYVTLFVIVAVATDLMLLLLGLQRVLYSVLSARILFHIHQAVEPPPMSFAQNDMPMKFAVHRTPRQTRDQESGASCSTDVEMAVFDVR</sequence>
<dbReference type="RefSeq" id="XP_009553261.1">
    <property type="nucleotide sequence ID" value="XM_009554966.1"/>
</dbReference>